<accession>A0AAX2ZXS6</accession>
<reference evidence="2 3" key="1">
    <citation type="journal article" date="2022" name="BMC Genomics">
        <title>Comparative genome analysis of mycobacteria focusing on tRNA and non-coding RNA.</title>
        <authorList>
            <person name="Behra P.R.K."/>
            <person name="Pettersson B.M.F."/>
            <person name="Ramesh M."/>
            <person name="Das S."/>
            <person name="Dasgupta S."/>
            <person name="Kirsebom L.A."/>
        </authorList>
    </citation>
    <scope>NUCLEOTIDE SEQUENCE [LARGE SCALE GENOMIC DNA]</scope>
    <source>
        <strain evidence="2 3">DSM 44677</strain>
    </source>
</reference>
<feature type="transmembrane region" description="Helical" evidence="1">
    <location>
        <begin position="27"/>
        <end position="53"/>
    </location>
</feature>
<proteinExistence type="predicted"/>
<evidence type="ECO:0000313" key="2">
    <source>
        <dbReference type="EMBL" id="UNB99940.1"/>
    </source>
</evidence>
<dbReference type="AlphaFoldDB" id="A0AAX2ZXS6"/>
<evidence type="ECO:0000313" key="3">
    <source>
        <dbReference type="Proteomes" id="UP001162885"/>
    </source>
</evidence>
<gene>
    <name evidence="2" type="ORF">H5U98_00275</name>
</gene>
<sequence>MLALGGAMEPLSGRSWPDSPEEALSNLIVLICAVAITAALIGLVGWFLWWWCFTNRPKAYRRRLEKQSAEFRTRWPQEQLAYAPSAELSKEAQRCWALILVLEDSDNATDAPRGSDEPSSDISALHHWVNAVVVALNSATDRERQGAVGRFSE</sequence>
<protein>
    <submittedName>
        <fullName evidence="2">Uncharacterized protein</fullName>
    </submittedName>
</protein>
<name>A0AAX2ZXS6_9MYCO</name>
<dbReference type="RefSeq" id="WP_133118372.1">
    <property type="nucleotide sequence ID" value="NZ_AP022579.1"/>
</dbReference>
<keyword evidence="1" id="KW-0812">Transmembrane</keyword>
<keyword evidence="1" id="KW-1133">Transmembrane helix</keyword>
<organism evidence="2 3">
    <name type="scientific">Mycolicibacterium boenickei</name>
    <dbReference type="NCBI Taxonomy" id="146017"/>
    <lineage>
        <taxon>Bacteria</taxon>
        <taxon>Bacillati</taxon>
        <taxon>Actinomycetota</taxon>
        <taxon>Actinomycetes</taxon>
        <taxon>Mycobacteriales</taxon>
        <taxon>Mycobacteriaceae</taxon>
        <taxon>Mycolicibacterium</taxon>
    </lineage>
</organism>
<dbReference type="EMBL" id="CP060016">
    <property type="protein sequence ID" value="UNB99940.1"/>
    <property type="molecule type" value="Genomic_DNA"/>
</dbReference>
<evidence type="ECO:0000256" key="1">
    <source>
        <dbReference type="SAM" id="Phobius"/>
    </source>
</evidence>
<keyword evidence="1" id="KW-0472">Membrane</keyword>
<dbReference type="Proteomes" id="UP001162885">
    <property type="component" value="Chromosome"/>
</dbReference>